<reference evidence="2 3" key="1">
    <citation type="journal article" date="2010" name="Stand. Genomic Sci.">
        <title>Complete genome sequence of Ignisphaera aggregans type strain (AQ1.S1).</title>
        <authorList>
            <person name="Goker M."/>
            <person name="Held B."/>
            <person name="Lapidus A."/>
            <person name="Nolan M."/>
            <person name="Spring S."/>
            <person name="Yasawong M."/>
            <person name="Lucas S."/>
            <person name="Glavina Del Rio T."/>
            <person name="Tice H."/>
            <person name="Cheng J.F."/>
            <person name="Goodwin L."/>
            <person name="Tapia R."/>
            <person name="Pitluck S."/>
            <person name="Liolios K."/>
            <person name="Ivanova N."/>
            <person name="Mavromatis K."/>
            <person name="Mikhailova N."/>
            <person name="Pati A."/>
            <person name="Chen A."/>
            <person name="Palaniappan K."/>
            <person name="Brambilla E."/>
            <person name="Land M."/>
            <person name="Hauser L."/>
            <person name="Chang Y.J."/>
            <person name="Jeffries C.D."/>
            <person name="Brettin T."/>
            <person name="Detter J.C."/>
            <person name="Han C."/>
            <person name="Rohde M."/>
            <person name="Sikorski J."/>
            <person name="Woyke T."/>
            <person name="Bristow J."/>
            <person name="Eisen J.A."/>
            <person name="Markowitz V."/>
            <person name="Hugenholtz P."/>
            <person name="Kyrpides N.C."/>
            <person name="Klenk H.P."/>
        </authorList>
    </citation>
    <scope>NUCLEOTIDE SEQUENCE [LARGE SCALE GENOMIC DNA]</scope>
    <source>
        <strain evidence="3">DSM 17230 / JCM 13409 / AQ1.S1</strain>
    </source>
</reference>
<dbReference type="Proteomes" id="UP000001304">
    <property type="component" value="Chromosome"/>
</dbReference>
<proteinExistence type="predicted"/>
<dbReference type="HOGENOM" id="CLU_1113856_0_0_2"/>
<organism evidence="2 3">
    <name type="scientific">Ignisphaera aggregans (strain DSM 17230 / JCM 13409 / AQ1.S1)</name>
    <dbReference type="NCBI Taxonomy" id="583356"/>
    <lineage>
        <taxon>Archaea</taxon>
        <taxon>Thermoproteota</taxon>
        <taxon>Thermoprotei</taxon>
        <taxon>Desulfurococcales</taxon>
        <taxon>Desulfurococcaceae</taxon>
        <taxon>Ignisphaera</taxon>
    </lineage>
</organism>
<accession>E0SSR3</accession>
<dbReference type="EMBL" id="CP002098">
    <property type="protein sequence ID" value="ADM28648.1"/>
    <property type="molecule type" value="Genomic_DNA"/>
</dbReference>
<gene>
    <name evidence="2" type="ordered locus">Igag_1851</name>
</gene>
<protein>
    <submittedName>
        <fullName evidence="2">Uncharacterized protein</fullName>
    </submittedName>
</protein>
<name>E0SSR3_IGNAA</name>
<keyword evidence="1" id="KW-0472">Membrane</keyword>
<keyword evidence="1" id="KW-0812">Transmembrane</keyword>
<dbReference type="STRING" id="583356.Igag_1851"/>
<keyword evidence="1" id="KW-1133">Transmembrane helix</keyword>
<sequence length="249" mass="27636">MFKCKKVLGIALPIILLFVALVSVVSYAQMQPPTVFEIEGMMTVNVSDNGIAYVREEIKFSAQAFVVFKQVYNPISTFVRELRPRATPEQIENLSINLDEVNNKLTMTYTLLGAAVYKGNGLWEFEIAEPGRRPNEKMTLTTQHGNTLVFTHVYGAGENYKIMETLTVNLPAKAENIKYDEDEGKVSYKLNVSPGTSNGTMLYAGIALMIIGGVMVAVPNVKKRKNIVILKKRSESQQNPPPPVSSESE</sequence>
<evidence type="ECO:0000313" key="2">
    <source>
        <dbReference type="EMBL" id="ADM28648.1"/>
    </source>
</evidence>
<evidence type="ECO:0000313" key="3">
    <source>
        <dbReference type="Proteomes" id="UP000001304"/>
    </source>
</evidence>
<dbReference type="KEGG" id="iag:Igag_1851"/>
<feature type="transmembrane region" description="Helical" evidence="1">
    <location>
        <begin position="201"/>
        <end position="221"/>
    </location>
</feature>
<evidence type="ECO:0000256" key="1">
    <source>
        <dbReference type="SAM" id="Phobius"/>
    </source>
</evidence>
<dbReference type="AlphaFoldDB" id="E0SSR3"/>
<dbReference type="BioCyc" id="IAGG583356:GHAH-1841-MONOMER"/>
<keyword evidence="3" id="KW-1185">Reference proteome</keyword>